<dbReference type="EMBL" id="OUUW01000006">
    <property type="protein sequence ID" value="SPP82533.1"/>
    <property type="molecule type" value="Genomic_DNA"/>
</dbReference>
<comment type="catalytic activity">
    <reaction evidence="3">
        <text>L-glutamyl-tRNA(Gln) + L-glutamine + ATP + H2O = L-glutaminyl-tRNA(Gln) + L-glutamate + ADP + phosphate + H(+)</text>
        <dbReference type="Rhea" id="RHEA:17521"/>
        <dbReference type="Rhea" id="RHEA-COMP:9681"/>
        <dbReference type="Rhea" id="RHEA-COMP:9684"/>
        <dbReference type="ChEBI" id="CHEBI:15377"/>
        <dbReference type="ChEBI" id="CHEBI:15378"/>
        <dbReference type="ChEBI" id="CHEBI:29985"/>
        <dbReference type="ChEBI" id="CHEBI:30616"/>
        <dbReference type="ChEBI" id="CHEBI:43474"/>
        <dbReference type="ChEBI" id="CHEBI:58359"/>
        <dbReference type="ChEBI" id="CHEBI:78520"/>
        <dbReference type="ChEBI" id="CHEBI:78521"/>
        <dbReference type="ChEBI" id="CHEBI:456216"/>
    </reaction>
</comment>
<evidence type="ECO:0000259" key="4">
    <source>
        <dbReference type="Pfam" id="PF03129"/>
    </source>
</evidence>
<dbReference type="InterPro" id="IPR004154">
    <property type="entry name" value="Anticodon-bd"/>
</dbReference>
<dbReference type="PANTHER" id="PTHR15004:SF0">
    <property type="entry name" value="GLUTAMYL-TRNA(GLN) AMIDOTRANSFERASE SUBUNIT C, MITOCHONDRIAL"/>
    <property type="match status" value="1"/>
</dbReference>
<comment type="function">
    <text evidence="3">Allows the formation of correctly charged Gln-tRNA(Gln) through the transamidation of misacylated Glu-tRNA(Gln) in the mitochondria. The reaction takes place in the presence of glutamine and ATP through an activated gamma-phospho-Glu-tRNA(Gln).</text>
</comment>
<dbReference type="SUPFAM" id="SSF52954">
    <property type="entry name" value="Class II aaRS ABD-related"/>
    <property type="match status" value="1"/>
</dbReference>
<dbReference type="GO" id="GO:0030956">
    <property type="term" value="C:glutamyl-tRNA(Gln) amidotransferase complex"/>
    <property type="evidence" value="ECO:0007669"/>
    <property type="project" value="UniProtKB-UniRule"/>
</dbReference>
<keyword evidence="3" id="KW-0067">ATP-binding</keyword>
<dbReference type="GO" id="GO:0016740">
    <property type="term" value="F:transferase activity"/>
    <property type="evidence" value="ECO:0007669"/>
    <property type="project" value="UniProtKB-KW"/>
</dbReference>
<name>A0A3B0JNS5_DROGU</name>
<sequence>MLRNIRFYCKIAARTDLKAIKLDFKELRHKTKVPQTPVDTDFPDTTANKVDIDTKTIQLLERLSLVDLDSEQALATLKSSIQFADKIAHINTDNVRPLYTVLENQQLQLRNDEVNEGDCRVELLKNAKLTDEDYYLLEHGHAYAELLKQQWLSLRPLAAHLGNSDSTEASVSSTHLRRFAFASSKGFQSNFEQLVREHPRKAKCPTLLKHLCTSSACLPNPFFSHKPPVTHLITDFLVEPYRALEHFYNMQRESKIWWMRYSSNPSRYRIVARELPAEVDAKDCQAIDIMSCYGEECSVAVEQLSLVKLHGDDFRLPDARTGQTLPPAVIRSVIELETATCALLVDGCDHARETQSLLLNRVLAPYQCGIACQEVDGEMADLCLHIKDVLLRAGLRLCQGDGYALTEDASQLREHIKKSDKMGVPYTLLLSEQTLQNGLLQLRNRDTRLAETIHISDLPNYLLNIFKL</sequence>
<dbReference type="Pfam" id="PF03129">
    <property type="entry name" value="HGTP_anticodon"/>
    <property type="match status" value="1"/>
</dbReference>
<dbReference type="GO" id="GO:0005524">
    <property type="term" value="F:ATP binding"/>
    <property type="evidence" value="ECO:0007669"/>
    <property type="project" value="UniProtKB-KW"/>
</dbReference>
<protein>
    <recommendedName>
        <fullName evidence="3">Glutamyl-tRNA(Gln) amidotransferase subunit C, mitochondrial</fullName>
        <shortName evidence="3">Glu-AdT subunit C</shortName>
        <ecNumber evidence="3">6.3.5.-</ecNumber>
    </recommendedName>
</protein>
<reference evidence="6" key="1">
    <citation type="submission" date="2018-01" db="EMBL/GenBank/DDBJ databases">
        <authorList>
            <person name="Alioto T."/>
            <person name="Alioto T."/>
        </authorList>
    </citation>
    <scope>NUCLEOTIDE SEQUENCE [LARGE SCALE GENOMIC DNA]</scope>
</reference>
<dbReference type="PANTHER" id="PTHR15004">
    <property type="entry name" value="GLUTAMYL-TRNA(GLN) AMIDOTRANSFERASE SUBUNIT C, MITOCHONDRIAL"/>
    <property type="match status" value="1"/>
</dbReference>
<accession>A0A3B0JNS5</accession>
<dbReference type="GO" id="GO:0005739">
    <property type="term" value="C:mitochondrion"/>
    <property type="evidence" value="ECO:0007669"/>
    <property type="project" value="UniProtKB-SubCell"/>
</dbReference>
<dbReference type="AlphaFoldDB" id="A0A3B0JNS5"/>
<dbReference type="Gene3D" id="3.40.50.800">
    <property type="entry name" value="Anticodon-binding domain"/>
    <property type="match status" value="1"/>
</dbReference>
<keyword evidence="6" id="KW-1185">Reference proteome</keyword>
<dbReference type="GO" id="GO:0006450">
    <property type="term" value="P:regulation of translational fidelity"/>
    <property type="evidence" value="ECO:0007669"/>
    <property type="project" value="InterPro"/>
</dbReference>
<gene>
    <name evidence="5" type="ORF">DGUA_6G014424</name>
</gene>
<dbReference type="STRING" id="7266.A0A3B0JNS5"/>
<dbReference type="OrthoDB" id="5394539at2759"/>
<dbReference type="EC" id="6.3.5.-" evidence="3"/>
<dbReference type="Proteomes" id="UP000268350">
    <property type="component" value="Unassembled WGS sequence"/>
</dbReference>
<comment type="subunit">
    <text evidence="3">Subunit of the heterotrimeric GatCAB amidotransferase (AdT) complex, composed of A, B and C subunits.</text>
</comment>
<evidence type="ECO:0000256" key="2">
    <source>
        <dbReference type="ARBA" id="ARBA00023128"/>
    </source>
</evidence>
<dbReference type="GO" id="GO:0032543">
    <property type="term" value="P:mitochondrial translation"/>
    <property type="evidence" value="ECO:0007669"/>
    <property type="project" value="UniProtKB-UniRule"/>
</dbReference>
<evidence type="ECO:0000313" key="6">
    <source>
        <dbReference type="Proteomes" id="UP000268350"/>
    </source>
</evidence>
<keyword evidence="3" id="KW-0648">Protein biosynthesis</keyword>
<evidence type="ECO:0000256" key="3">
    <source>
        <dbReference type="HAMAP-Rule" id="MF_03149"/>
    </source>
</evidence>
<dbReference type="InterPro" id="IPR036621">
    <property type="entry name" value="Anticodon-bd_dom_sf"/>
</dbReference>
<keyword evidence="5" id="KW-0808">Transferase</keyword>
<keyword evidence="2 3" id="KW-0496">Mitochondrion</keyword>
<dbReference type="Pfam" id="PF02686">
    <property type="entry name" value="GatC"/>
    <property type="match status" value="1"/>
</dbReference>
<organism evidence="5 6">
    <name type="scientific">Drosophila guanche</name>
    <name type="common">Fruit fly</name>
    <dbReference type="NCBI Taxonomy" id="7266"/>
    <lineage>
        <taxon>Eukaryota</taxon>
        <taxon>Metazoa</taxon>
        <taxon>Ecdysozoa</taxon>
        <taxon>Arthropoda</taxon>
        <taxon>Hexapoda</taxon>
        <taxon>Insecta</taxon>
        <taxon>Pterygota</taxon>
        <taxon>Neoptera</taxon>
        <taxon>Endopterygota</taxon>
        <taxon>Diptera</taxon>
        <taxon>Brachycera</taxon>
        <taxon>Muscomorpha</taxon>
        <taxon>Ephydroidea</taxon>
        <taxon>Drosophilidae</taxon>
        <taxon>Drosophila</taxon>
        <taxon>Sophophora</taxon>
    </lineage>
</organism>
<proteinExistence type="inferred from homology"/>
<comment type="similarity">
    <text evidence="3">Belongs to the GatC family.</text>
</comment>
<dbReference type="InterPro" id="IPR036113">
    <property type="entry name" value="Asp/Glu-ADT_sf_sub_c"/>
</dbReference>
<dbReference type="Gene3D" id="3.30.930.10">
    <property type="entry name" value="Bira Bifunctional Protein, Domain 2"/>
    <property type="match status" value="1"/>
</dbReference>
<evidence type="ECO:0000313" key="5">
    <source>
        <dbReference type="EMBL" id="SPP82533.1"/>
    </source>
</evidence>
<dbReference type="InterPro" id="IPR003837">
    <property type="entry name" value="GatC"/>
</dbReference>
<dbReference type="GO" id="GO:0050567">
    <property type="term" value="F:glutaminyl-tRNA synthase (glutamine-hydrolyzing) activity"/>
    <property type="evidence" value="ECO:0007669"/>
    <property type="project" value="UniProtKB-UniRule"/>
</dbReference>
<dbReference type="SUPFAM" id="SSF141000">
    <property type="entry name" value="Glu-tRNAGln amidotransferase C subunit"/>
    <property type="match status" value="1"/>
</dbReference>
<dbReference type="HAMAP" id="MF_00122">
    <property type="entry name" value="GatC"/>
    <property type="match status" value="1"/>
</dbReference>
<dbReference type="GO" id="GO:0070681">
    <property type="term" value="P:glutaminyl-tRNAGln biosynthesis via transamidation"/>
    <property type="evidence" value="ECO:0007669"/>
    <property type="project" value="UniProtKB-UniRule"/>
</dbReference>
<evidence type="ECO:0000256" key="1">
    <source>
        <dbReference type="ARBA" id="ARBA00022741"/>
    </source>
</evidence>
<keyword evidence="3" id="KW-0436">Ligase</keyword>
<dbReference type="InterPro" id="IPR045864">
    <property type="entry name" value="aa-tRNA-synth_II/BPL/LPL"/>
</dbReference>
<keyword evidence="1 3" id="KW-0547">Nucleotide-binding</keyword>
<comment type="subcellular location">
    <subcellularLocation>
        <location evidence="3">Mitochondrion</location>
    </subcellularLocation>
</comment>
<feature type="domain" description="Anticodon-binding" evidence="4">
    <location>
        <begin position="376"/>
        <end position="464"/>
    </location>
</feature>